<evidence type="ECO:0000256" key="2">
    <source>
        <dbReference type="SAM" id="SignalP"/>
    </source>
</evidence>
<keyword evidence="2" id="KW-0732">Signal</keyword>
<name>A0A6S6TER6_9BACT</name>
<keyword evidence="1" id="KW-0175">Coiled coil</keyword>
<reference evidence="3" key="1">
    <citation type="submission" date="2020-01" db="EMBL/GenBank/DDBJ databases">
        <authorList>
            <person name="Meier V. D."/>
            <person name="Meier V D."/>
        </authorList>
    </citation>
    <scope>NUCLEOTIDE SEQUENCE</scope>
    <source>
        <strain evidence="3">HLG_WM_MAG_10</strain>
    </source>
</reference>
<gene>
    <name evidence="3" type="ORF">HELGO_WM39869</name>
</gene>
<organism evidence="3">
    <name type="scientific">uncultured Aureispira sp</name>
    <dbReference type="NCBI Taxonomy" id="1331704"/>
    <lineage>
        <taxon>Bacteria</taxon>
        <taxon>Pseudomonadati</taxon>
        <taxon>Bacteroidota</taxon>
        <taxon>Saprospiria</taxon>
        <taxon>Saprospirales</taxon>
        <taxon>Saprospiraceae</taxon>
        <taxon>Aureispira</taxon>
        <taxon>environmental samples</taxon>
    </lineage>
</organism>
<accession>A0A6S6TER6</accession>
<protein>
    <submittedName>
        <fullName evidence="3">Uncharacterized protein</fullName>
    </submittedName>
</protein>
<dbReference type="EMBL" id="CACVAQ010000199">
    <property type="protein sequence ID" value="CAA6813377.1"/>
    <property type="molecule type" value="Genomic_DNA"/>
</dbReference>
<feature type="signal peptide" evidence="2">
    <location>
        <begin position="1"/>
        <end position="23"/>
    </location>
</feature>
<sequence>MKFSSYSIALTFSFLFLASSLIAQERLKPSKTETLATFTFLQPDKQPYANLEILFKGNKGSNIKARTNASGLVKVLLPNNEDFTTRSGEYFNGRLIKTGNKAYSAIGGQRYTHKFIEYSFYYTNLKGEGVKGELVTILSNTGKTYTKTTLANGLALFHLPIEATYTLNLTYHPDVRTIEVPDAGHSFVQMNYTFRGVSSYEKEQADIRREERVKERAKAQIQAAAQEKTTQEALEVKRTKDAAQKAREDKAILAGAATRVVFFASQPEYKGVGTITVYDGGKEGAVIGSINSVWSCMRGPEKEGKIEAYVVKSKGTYTYYAKSAQGVEWSGTYEILGGEQKNIPLRIKDK</sequence>
<evidence type="ECO:0000256" key="1">
    <source>
        <dbReference type="SAM" id="Coils"/>
    </source>
</evidence>
<proteinExistence type="predicted"/>
<evidence type="ECO:0000313" key="3">
    <source>
        <dbReference type="EMBL" id="CAA6813377.1"/>
    </source>
</evidence>
<feature type="coiled-coil region" evidence="1">
    <location>
        <begin position="200"/>
        <end position="234"/>
    </location>
</feature>
<dbReference type="AlphaFoldDB" id="A0A6S6TER6"/>
<feature type="chain" id="PRO_5028425660" evidence="2">
    <location>
        <begin position="24"/>
        <end position="350"/>
    </location>
</feature>